<feature type="signal peptide" evidence="1">
    <location>
        <begin position="1"/>
        <end position="28"/>
    </location>
</feature>
<dbReference type="InterPro" id="IPR008557">
    <property type="entry name" value="PhoX"/>
</dbReference>
<evidence type="ECO:0000313" key="3">
    <source>
        <dbReference type="Proteomes" id="UP000253094"/>
    </source>
</evidence>
<gene>
    <name evidence="2" type="ORF">DQ384_08365</name>
</gene>
<name>A0A367FPD9_9ACTN</name>
<reference evidence="2 3" key="1">
    <citation type="submission" date="2018-06" db="EMBL/GenBank/DDBJ databases">
        <title>Sphaerisporangium craniellae sp. nov., isolated from a marine sponge in the South China Sea.</title>
        <authorList>
            <person name="Li L."/>
        </authorList>
    </citation>
    <scope>NUCLEOTIDE SEQUENCE [LARGE SCALE GENOMIC DNA]</scope>
    <source>
        <strain evidence="2 3">CCTCC AA 208026</strain>
    </source>
</reference>
<dbReference type="RefSeq" id="WP_114028147.1">
    <property type="nucleotide sequence ID" value="NZ_QOIL01000004.1"/>
</dbReference>
<dbReference type="Pfam" id="PF05787">
    <property type="entry name" value="PhoX"/>
    <property type="match status" value="1"/>
</dbReference>
<keyword evidence="3" id="KW-1185">Reference proteome</keyword>
<protein>
    <submittedName>
        <fullName evidence="2">DUF839 domain-containing protein</fullName>
    </submittedName>
</protein>
<feature type="chain" id="PRO_5016975548" evidence="1">
    <location>
        <begin position="29"/>
        <end position="525"/>
    </location>
</feature>
<evidence type="ECO:0000256" key="1">
    <source>
        <dbReference type="SAM" id="SignalP"/>
    </source>
</evidence>
<dbReference type="Proteomes" id="UP000253094">
    <property type="component" value="Unassembled WGS sequence"/>
</dbReference>
<accession>A0A367FPD9</accession>
<dbReference type="AlphaFoldDB" id="A0A367FPD9"/>
<proteinExistence type="predicted"/>
<dbReference type="EMBL" id="QOIL01000004">
    <property type="protein sequence ID" value="RCG31577.1"/>
    <property type="molecule type" value="Genomic_DNA"/>
</dbReference>
<dbReference type="OrthoDB" id="7974158at2"/>
<keyword evidence="1" id="KW-0732">Signal</keyword>
<organism evidence="2 3">
    <name type="scientific">Sphaerisporangium album</name>
    <dbReference type="NCBI Taxonomy" id="509200"/>
    <lineage>
        <taxon>Bacteria</taxon>
        <taxon>Bacillati</taxon>
        <taxon>Actinomycetota</taxon>
        <taxon>Actinomycetes</taxon>
        <taxon>Streptosporangiales</taxon>
        <taxon>Streptosporangiaceae</taxon>
        <taxon>Sphaerisporangium</taxon>
    </lineage>
</organism>
<dbReference type="SUPFAM" id="SSF63829">
    <property type="entry name" value="Calcium-dependent phosphotriesterase"/>
    <property type="match status" value="1"/>
</dbReference>
<comment type="caution">
    <text evidence="2">The sequence shown here is derived from an EMBL/GenBank/DDBJ whole genome shotgun (WGS) entry which is preliminary data.</text>
</comment>
<sequence>MPSSRVRTTVVGAAAVIASLATSGVAVADHGHGPKSDATTGPTTTVPPYVLPVGKGVTTSSLFTVADKPAGNGYQMVGIPDGLGGYRSGRDVVLYMNQELGATSGIVRAHGQKGAFVSKLVIDGRTGAVKSGSDLITSVRYWDYPGGKWADAPVAPAGAAAGTHASAFTRFCSGYLAPAGLFSNRSKGYAGRIYFANEESGDEGRVFGVTDDGVATQLPRLGLFSWENALAAANESDTTLVVSNEDGGSGQLRVYAGRKQSTGSPVEKAGLTNGTVGAVDVAGHAVATDAEFRAAYGKNKPVKVTFNSLDWTVNGAQQNAAAAKTGLSLNRIEDGAFDPRRPSDYYFVTTSGGNTTPSPAEPSVTRDGGGLWRLRFADIDRPEKGGTLTLLLDGSEAPYLNMPDNVTIDDRGNLLIQEDTGNNAHLGRILAYRISDGARGVLAQFDAKLFSPTADPASFLTQDEESSGIIPDPSGKPNSYLFDAQIHTAKGLPAGTGAGTVGEYVERGQLLSLTVRSWSKVYTEK</sequence>
<evidence type="ECO:0000313" key="2">
    <source>
        <dbReference type="EMBL" id="RCG31577.1"/>
    </source>
</evidence>